<sequence length="771" mass="91841">MKLTVFTTSRAIREYINTNDILQNEKLITLGDFESRALIVPSLKFIDTRLRVFYLKRACEFDRFEDLKIDIDFFSFVKNYEIIFKFFSELLNENLTINDIELRDTYAEYDSHLNILKQVLHNYEELLASDGYTDTIFTPSNYILNEVYLKEFDNIEVKLNGYLSGFEYKILKEIACLTTLRIIYTPNKFNKKMSLKFEEYFGEELIYNITYNLDFSNKKIEQTNKQTKNYIYDEYQAKTRLEQVAFVKKKIYDYIQSEIEPEKIVVITPDEKFTKILSDFDNENNLNFAMGFSYENAPVYQKLNTIYKYMNEKSNENRHRLDRYEISAEFVDELNQVSTFEEFEDKLVQIVNEDDNIDIYKEELHYLKLVTQKQDLDIKSIFFLLLATLAKKTISDSRGGKITVMGVLESRGVCYDGIIVVDFNDDKVPKKNKKDLFLSSEVRAKVGLPTMQDRQNLQKSYYEALFSEAKYVSISYVKDDVSDKSRFLDEIKPHFKVLPNDYKTILFNKTKSKNHYLLEDLELEYEFETLSASRLKVFLECKRKYYFRYIKKIKPNPVYQDRTALDIGISLHEILKRVYQKQSFFESIAELKSSFDYELDTYSVQNKLDDIFKFKLDIVQYKINRFFKDEIVRFDMGHSTKYVEKSFKSSFEGLNIVGQIDRVDLYEDKFVVYDYKTGSIKLDKKIKDDVSDFQLVFYFLLLKDIKPVDSLYYVNIIKGEYQKEELLEEKLEVLKEIFKKLKEPKQNFRMCEKLSICRFCEYSTICGRQND</sequence>
<evidence type="ECO:0000313" key="2">
    <source>
        <dbReference type="EMBL" id="CAA6816222.1"/>
    </source>
</evidence>
<dbReference type="SUPFAM" id="SSF52980">
    <property type="entry name" value="Restriction endonuclease-like"/>
    <property type="match status" value="1"/>
</dbReference>
<feature type="domain" description="PD-(D/E)XK endonuclease-like" evidence="1">
    <location>
        <begin position="529"/>
        <end position="766"/>
    </location>
</feature>
<evidence type="ECO:0000259" key="1">
    <source>
        <dbReference type="Pfam" id="PF12705"/>
    </source>
</evidence>
<dbReference type="SUPFAM" id="SSF52540">
    <property type="entry name" value="P-loop containing nucleoside triphosphate hydrolases"/>
    <property type="match status" value="1"/>
</dbReference>
<dbReference type="Gene3D" id="3.90.320.10">
    <property type="match status" value="1"/>
</dbReference>
<dbReference type="EMBL" id="CACVAW010000068">
    <property type="protein sequence ID" value="CAA6816222.1"/>
    <property type="molecule type" value="Genomic_DNA"/>
</dbReference>
<dbReference type="InterPro" id="IPR038726">
    <property type="entry name" value="PDDEXK_AddAB-type"/>
</dbReference>
<dbReference type="AlphaFoldDB" id="A0A6S6T625"/>
<dbReference type="Pfam" id="PF12705">
    <property type="entry name" value="PDDEXK_1"/>
    <property type="match status" value="1"/>
</dbReference>
<proteinExistence type="predicted"/>
<name>A0A6S6T625_9BACT</name>
<dbReference type="InterPro" id="IPR027417">
    <property type="entry name" value="P-loop_NTPase"/>
</dbReference>
<dbReference type="Gene3D" id="3.40.50.300">
    <property type="entry name" value="P-loop containing nucleotide triphosphate hydrolases"/>
    <property type="match status" value="1"/>
</dbReference>
<reference evidence="2" key="1">
    <citation type="submission" date="2020-01" db="EMBL/GenBank/DDBJ databases">
        <authorList>
            <person name="Meier V. D."/>
            <person name="Meier V D."/>
        </authorList>
    </citation>
    <scope>NUCLEOTIDE SEQUENCE</scope>
    <source>
        <strain evidence="2">HLG_WM_MAG_12</strain>
    </source>
</reference>
<dbReference type="InterPro" id="IPR011604">
    <property type="entry name" value="PDDEXK-like_dom_sf"/>
</dbReference>
<accession>A0A6S6T625</accession>
<organism evidence="2">
    <name type="scientific">uncultured Campylobacterales bacterium</name>
    <dbReference type="NCBI Taxonomy" id="352960"/>
    <lineage>
        <taxon>Bacteria</taxon>
        <taxon>Pseudomonadati</taxon>
        <taxon>Campylobacterota</taxon>
        <taxon>Epsilonproteobacteria</taxon>
        <taxon>Campylobacterales</taxon>
        <taxon>environmental samples</taxon>
    </lineage>
</organism>
<dbReference type="InterPro" id="IPR011335">
    <property type="entry name" value="Restrct_endonuc-II-like"/>
</dbReference>
<protein>
    <recommendedName>
        <fullName evidence="1">PD-(D/E)XK endonuclease-like domain-containing protein</fullName>
    </recommendedName>
</protein>
<gene>
    <name evidence="2" type="ORF">HELGO_WM9503</name>
</gene>